<organism evidence="1 2">
    <name type="scientific">Aegilops tauschii subsp. strangulata</name>
    <name type="common">Goatgrass</name>
    <dbReference type="NCBI Taxonomy" id="200361"/>
    <lineage>
        <taxon>Eukaryota</taxon>
        <taxon>Viridiplantae</taxon>
        <taxon>Streptophyta</taxon>
        <taxon>Embryophyta</taxon>
        <taxon>Tracheophyta</taxon>
        <taxon>Spermatophyta</taxon>
        <taxon>Magnoliopsida</taxon>
        <taxon>Liliopsida</taxon>
        <taxon>Poales</taxon>
        <taxon>Poaceae</taxon>
        <taxon>BOP clade</taxon>
        <taxon>Pooideae</taxon>
        <taxon>Triticodae</taxon>
        <taxon>Triticeae</taxon>
        <taxon>Triticinae</taxon>
        <taxon>Aegilops</taxon>
    </lineage>
</organism>
<reference evidence="1" key="4">
    <citation type="submission" date="2019-03" db="UniProtKB">
        <authorList>
            <consortium name="EnsemblPlants"/>
        </authorList>
    </citation>
    <scope>IDENTIFICATION</scope>
</reference>
<keyword evidence="2" id="KW-1185">Reference proteome</keyword>
<dbReference type="AlphaFoldDB" id="A0A453S988"/>
<name>A0A453S988_AEGTS</name>
<dbReference type="EnsemblPlants" id="AET7Gv20861300.27">
    <property type="protein sequence ID" value="AET7Gv20861300.27"/>
    <property type="gene ID" value="AET7Gv20861300"/>
</dbReference>
<evidence type="ECO:0000313" key="2">
    <source>
        <dbReference type="Proteomes" id="UP000015105"/>
    </source>
</evidence>
<reference evidence="2" key="1">
    <citation type="journal article" date="2014" name="Science">
        <title>Ancient hybridizations among the ancestral genomes of bread wheat.</title>
        <authorList>
            <consortium name="International Wheat Genome Sequencing Consortium,"/>
            <person name="Marcussen T."/>
            <person name="Sandve S.R."/>
            <person name="Heier L."/>
            <person name="Spannagl M."/>
            <person name="Pfeifer M."/>
            <person name="Jakobsen K.S."/>
            <person name="Wulff B.B."/>
            <person name="Steuernagel B."/>
            <person name="Mayer K.F."/>
            <person name="Olsen O.A."/>
        </authorList>
    </citation>
    <scope>NUCLEOTIDE SEQUENCE [LARGE SCALE GENOMIC DNA]</scope>
    <source>
        <strain evidence="2">cv. AL8/78</strain>
    </source>
</reference>
<evidence type="ECO:0000313" key="1">
    <source>
        <dbReference type="EnsemblPlants" id="AET7Gv20861300.27"/>
    </source>
</evidence>
<reference evidence="1" key="3">
    <citation type="journal article" date="2017" name="Nature">
        <title>Genome sequence of the progenitor of the wheat D genome Aegilops tauschii.</title>
        <authorList>
            <person name="Luo M.C."/>
            <person name="Gu Y.Q."/>
            <person name="Puiu D."/>
            <person name="Wang H."/>
            <person name="Twardziok S.O."/>
            <person name="Deal K.R."/>
            <person name="Huo N."/>
            <person name="Zhu T."/>
            <person name="Wang L."/>
            <person name="Wang Y."/>
            <person name="McGuire P.E."/>
            <person name="Liu S."/>
            <person name="Long H."/>
            <person name="Ramasamy R.K."/>
            <person name="Rodriguez J.C."/>
            <person name="Van S.L."/>
            <person name="Yuan L."/>
            <person name="Wang Z."/>
            <person name="Xia Z."/>
            <person name="Xiao L."/>
            <person name="Anderson O.D."/>
            <person name="Ouyang S."/>
            <person name="Liang Y."/>
            <person name="Zimin A.V."/>
            <person name="Pertea G."/>
            <person name="Qi P."/>
            <person name="Bennetzen J.L."/>
            <person name="Dai X."/>
            <person name="Dawson M.W."/>
            <person name="Muller H.G."/>
            <person name="Kugler K."/>
            <person name="Rivarola-Duarte L."/>
            <person name="Spannagl M."/>
            <person name="Mayer K.F.X."/>
            <person name="Lu F.H."/>
            <person name="Bevan M.W."/>
            <person name="Leroy P."/>
            <person name="Li P."/>
            <person name="You F.M."/>
            <person name="Sun Q."/>
            <person name="Liu Z."/>
            <person name="Lyons E."/>
            <person name="Wicker T."/>
            <person name="Salzberg S.L."/>
            <person name="Devos K.M."/>
            <person name="Dvorak J."/>
        </authorList>
    </citation>
    <scope>NUCLEOTIDE SEQUENCE [LARGE SCALE GENOMIC DNA]</scope>
    <source>
        <strain evidence="1">cv. AL8/78</strain>
    </source>
</reference>
<reference evidence="2" key="2">
    <citation type="journal article" date="2017" name="Nat. Plants">
        <title>The Aegilops tauschii genome reveals multiple impacts of transposons.</title>
        <authorList>
            <person name="Zhao G."/>
            <person name="Zou C."/>
            <person name="Li K."/>
            <person name="Wang K."/>
            <person name="Li T."/>
            <person name="Gao L."/>
            <person name="Zhang X."/>
            <person name="Wang H."/>
            <person name="Yang Z."/>
            <person name="Liu X."/>
            <person name="Jiang W."/>
            <person name="Mao L."/>
            <person name="Kong X."/>
            <person name="Jiao Y."/>
            <person name="Jia J."/>
        </authorList>
    </citation>
    <scope>NUCLEOTIDE SEQUENCE [LARGE SCALE GENOMIC DNA]</scope>
    <source>
        <strain evidence="2">cv. AL8/78</strain>
    </source>
</reference>
<proteinExistence type="predicted"/>
<sequence>MMETKALFKFVALLYLPAFIIHSSYPIVSLSSYTYHCKPVGSKYFHVNFISL</sequence>
<dbReference type="Gramene" id="AET7Gv20861300.27">
    <property type="protein sequence ID" value="AET7Gv20861300.27"/>
    <property type="gene ID" value="AET7Gv20861300"/>
</dbReference>
<protein>
    <submittedName>
        <fullName evidence="1">Uncharacterized protein</fullName>
    </submittedName>
</protein>
<accession>A0A453S988</accession>
<reference evidence="1" key="5">
    <citation type="journal article" date="2021" name="G3 (Bethesda)">
        <title>Aegilops tauschii genome assembly Aet v5.0 features greater sequence contiguity and improved annotation.</title>
        <authorList>
            <person name="Wang L."/>
            <person name="Zhu T."/>
            <person name="Rodriguez J.C."/>
            <person name="Deal K.R."/>
            <person name="Dubcovsky J."/>
            <person name="McGuire P.E."/>
            <person name="Lux T."/>
            <person name="Spannagl M."/>
            <person name="Mayer K.F.X."/>
            <person name="Baldrich P."/>
            <person name="Meyers B.C."/>
            <person name="Huo N."/>
            <person name="Gu Y.Q."/>
            <person name="Zhou H."/>
            <person name="Devos K.M."/>
            <person name="Bennetzen J.L."/>
            <person name="Unver T."/>
            <person name="Budak H."/>
            <person name="Gulick P.J."/>
            <person name="Galiba G."/>
            <person name="Kalapos B."/>
            <person name="Nelson D.R."/>
            <person name="Li P."/>
            <person name="You F.M."/>
            <person name="Luo M.C."/>
            <person name="Dvorak J."/>
        </authorList>
    </citation>
    <scope>NUCLEOTIDE SEQUENCE [LARGE SCALE GENOMIC DNA]</scope>
    <source>
        <strain evidence="1">cv. AL8/78</strain>
    </source>
</reference>
<dbReference type="Proteomes" id="UP000015105">
    <property type="component" value="Chromosome 7D"/>
</dbReference>